<evidence type="ECO:0000256" key="1">
    <source>
        <dbReference type="PROSITE-ProRule" id="PRU00489"/>
    </source>
</evidence>
<reference evidence="3" key="1">
    <citation type="submission" date="2022-11" db="EMBL/GenBank/DDBJ databases">
        <authorList>
            <person name="Morgan W.R."/>
            <person name="Tartar A."/>
        </authorList>
    </citation>
    <scope>NUCLEOTIDE SEQUENCE</scope>
    <source>
        <strain evidence="3">ARSEF 373</strain>
    </source>
</reference>
<name>A0AAV2YMZ2_9STRA</name>
<feature type="region of interest" description="Disordered" evidence="2">
    <location>
        <begin position="35"/>
        <end position="56"/>
    </location>
</feature>
<dbReference type="PANTHER" id="PTHR12829:SF4">
    <property type="entry name" value="N(6)-ADENINE-SPECIFIC METHYLTRANSFERASE METTL4"/>
    <property type="match status" value="1"/>
</dbReference>
<sequence>MDVRIVDQAVSISRYYNGHLTVRADSLCPPERAFIASKKDGKPESSKASKKRKRQQELLDQLMQQGKFVPVDRHVIALLSRAHDEFKHQPSPDLPKIDACDAATPVEQWAVLDSPTGSVQHNPADAPAVTSCATCSSNVFVPAKSRFARADVRHIRKLDLGRHGLITVDPPWENKSVGRGKQYPTFHHTELLNVDVQSVASNDECVLGVWVTNKPLYKTFILDTLLPHWGFHFVSTWYWLKVCVNDELVTPLESTHSLPFEQLIVACRAPSSEKQKALRDRIGERTRVVVSVPLRHSWKPPPECFFGGEVVSADTPKLELFARELRPGWTSVGYEVLKFQHPEFLSAAKDKAAARFNQSQDDHVQHTD</sequence>
<keyword evidence="4" id="KW-1185">Reference proteome</keyword>
<evidence type="ECO:0000313" key="3">
    <source>
        <dbReference type="EMBL" id="DAZ95506.1"/>
    </source>
</evidence>
<evidence type="ECO:0000256" key="2">
    <source>
        <dbReference type="SAM" id="MobiDB-lite"/>
    </source>
</evidence>
<accession>A0AAV2YMZ2</accession>
<dbReference type="Proteomes" id="UP001146120">
    <property type="component" value="Unassembled WGS sequence"/>
</dbReference>
<dbReference type="GO" id="GO:0005634">
    <property type="term" value="C:nucleus"/>
    <property type="evidence" value="ECO:0007669"/>
    <property type="project" value="TreeGrafter"/>
</dbReference>
<evidence type="ECO:0000313" key="4">
    <source>
        <dbReference type="Proteomes" id="UP001146120"/>
    </source>
</evidence>
<dbReference type="GO" id="GO:0008168">
    <property type="term" value="F:methyltransferase activity"/>
    <property type="evidence" value="ECO:0007669"/>
    <property type="project" value="TreeGrafter"/>
</dbReference>
<protein>
    <submittedName>
        <fullName evidence="3">Uncharacterized protein</fullName>
    </submittedName>
</protein>
<dbReference type="InterPro" id="IPR007757">
    <property type="entry name" value="MT-A70-like"/>
</dbReference>
<feature type="compositionally biased region" description="Basic and acidic residues" evidence="2">
    <location>
        <begin position="37"/>
        <end position="47"/>
    </location>
</feature>
<gene>
    <name evidence="3" type="ORF">N0F65_001845</name>
</gene>
<organism evidence="3 4">
    <name type="scientific">Lagenidium giganteum</name>
    <dbReference type="NCBI Taxonomy" id="4803"/>
    <lineage>
        <taxon>Eukaryota</taxon>
        <taxon>Sar</taxon>
        <taxon>Stramenopiles</taxon>
        <taxon>Oomycota</taxon>
        <taxon>Peronosporomycetes</taxon>
        <taxon>Pythiales</taxon>
        <taxon>Pythiaceae</taxon>
    </lineage>
</organism>
<dbReference type="EMBL" id="DAKRPA010000201">
    <property type="protein sequence ID" value="DAZ95506.1"/>
    <property type="molecule type" value="Genomic_DNA"/>
</dbReference>
<dbReference type="AlphaFoldDB" id="A0AAV2YMZ2"/>
<comment type="caution">
    <text evidence="3">The sequence shown here is derived from an EMBL/GenBank/DDBJ whole genome shotgun (WGS) entry which is preliminary data.</text>
</comment>
<reference evidence="3" key="2">
    <citation type="journal article" date="2023" name="Microbiol Resour">
        <title>Decontamination and Annotation of the Draft Genome Sequence of the Oomycete Lagenidium giganteum ARSEF 373.</title>
        <authorList>
            <person name="Morgan W.R."/>
            <person name="Tartar A."/>
        </authorList>
    </citation>
    <scope>NUCLEOTIDE SEQUENCE</scope>
    <source>
        <strain evidence="3">ARSEF 373</strain>
    </source>
</reference>
<dbReference type="Pfam" id="PF05063">
    <property type="entry name" value="MT-A70"/>
    <property type="match status" value="1"/>
</dbReference>
<proteinExistence type="inferred from homology"/>
<comment type="similarity">
    <text evidence="1">Belongs to the MT-A70-like family.</text>
</comment>
<dbReference type="PANTHER" id="PTHR12829">
    <property type="entry name" value="N6-ADENOSINE-METHYLTRANSFERASE"/>
    <property type="match status" value="1"/>
</dbReference>
<dbReference type="PROSITE" id="PS51143">
    <property type="entry name" value="MT_A70"/>
    <property type="match status" value="1"/>
</dbReference>